<proteinExistence type="predicted"/>
<dbReference type="KEGG" id="foc:113218446"/>
<feature type="region of interest" description="Disordered" evidence="1">
    <location>
        <begin position="393"/>
        <end position="441"/>
    </location>
</feature>
<dbReference type="AlphaFoldDB" id="A0A6J1TP52"/>
<evidence type="ECO:0000313" key="2">
    <source>
        <dbReference type="Proteomes" id="UP000504606"/>
    </source>
</evidence>
<accession>A0A6J1TP52</accession>
<evidence type="ECO:0000313" key="3">
    <source>
        <dbReference type="RefSeq" id="XP_026294597.1"/>
    </source>
</evidence>
<dbReference type="OrthoDB" id="7454303at2759"/>
<dbReference type="RefSeq" id="XP_026294597.1">
    <property type="nucleotide sequence ID" value="XM_026438812.2"/>
</dbReference>
<dbReference type="GeneID" id="113218446"/>
<keyword evidence="2" id="KW-1185">Reference proteome</keyword>
<feature type="region of interest" description="Disordered" evidence="1">
    <location>
        <begin position="1"/>
        <end position="74"/>
    </location>
</feature>
<sequence length="729" mass="82245">MFLRGMAAPPVHPIATATTPPQKRKLAMLSSPPGRKEVFPVFSSLSLSPGKSKSKHSPGSSPSKKRANLTLKQGAAQNNKMFRYLLPKRLFKGPEAVRNSPVSLQHETMELDNKENKVVNGVLRCESEEVQIVLPKATSSIKRPAQEMPSVPHNSGTSPKKPAMAMGNDPLSSPKRLASVNQCLDVKVVLVRVDEHTFGEHSYCMKHKSPRKYCCSVASEYVTQAIDNLIDDDIKNPCKRLGIPSPTCIAPMGCNHFKDDSSSSSHQENLYETMLNIDLPLMMLRACCQDLSSKTFPSPGTIHTVFNLMKNNSDAAILALGRTYLRRVIDHYPPCNPHMRSYYIHILNSSVSRVKIPSDLWGLTNFQFFDGIFKELEDHVEGSLNPEQLKEKMKVPGVRKKCKPKRFQDSPSPKKNVRRKSSKDSISESTETLAKNDDMSSEAIRERLKAEEDKGKVKMPTWDKTSQIFAMFETLVDILEWDLVVWLAKNGERVRSGDRLKIRDRSVCPLIVMILWPNNRDTGLDSPYCCRIFSLYVSAWILKFHPRHIKTLVRLVGLIAEVIIASESNFGNVYPYVGEGCENLARKLCEVLRNPLLGELQTKAIAMLKPDWLKMLVSSFLLNVSPTTASLDLTTLLNPMSQTTMHLWAQFLDGILDFYHLKEAMHLLQEASHGNYKEEGFTQNSISKMYKINYGLLLKEIIAYYNLLCQLNQLEKCKLPQLLAEVILL</sequence>
<dbReference type="Proteomes" id="UP000504606">
    <property type="component" value="Unplaced"/>
</dbReference>
<feature type="compositionally biased region" description="Low complexity" evidence="1">
    <location>
        <begin position="43"/>
        <end position="62"/>
    </location>
</feature>
<organism evidence="2 3">
    <name type="scientific">Frankliniella occidentalis</name>
    <name type="common">Western flower thrips</name>
    <name type="synonym">Euthrips occidentalis</name>
    <dbReference type="NCBI Taxonomy" id="133901"/>
    <lineage>
        <taxon>Eukaryota</taxon>
        <taxon>Metazoa</taxon>
        <taxon>Ecdysozoa</taxon>
        <taxon>Arthropoda</taxon>
        <taxon>Hexapoda</taxon>
        <taxon>Insecta</taxon>
        <taxon>Pterygota</taxon>
        <taxon>Neoptera</taxon>
        <taxon>Paraneoptera</taxon>
        <taxon>Thysanoptera</taxon>
        <taxon>Terebrantia</taxon>
        <taxon>Thripoidea</taxon>
        <taxon>Thripidae</taxon>
        <taxon>Frankliniella</taxon>
    </lineage>
</organism>
<protein>
    <submittedName>
        <fullName evidence="3">Uncharacterized protein LOC113218446 isoform X1</fullName>
    </submittedName>
</protein>
<evidence type="ECO:0000256" key="1">
    <source>
        <dbReference type="SAM" id="MobiDB-lite"/>
    </source>
</evidence>
<reference evidence="3" key="1">
    <citation type="submission" date="2025-08" db="UniProtKB">
        <authorList>
            <consortium name="RefSeq"/>
        </authorList>
    </citation>
    <scope>IDENTIFICATION</scope>
    <source>
        <tissue evidence="3">Whole organism</tissue>
    </source>
</reference>
<name>A0A6J1TP52_FRAOC</name>
<gene>
    <name evidence="3" type="primary">LOC113218446</name>
</gene>
<feature type="region of interest" description="Disordered" evidence="1">
    <location>
        <begin position="142"/>
        <end position="172"/>
    </location>
</feature>